<dbReference type="AlphaFoldDB" id="A0A165YLR3"/>
<reference evidence="2 3" key="1">
    <citation type="journal article" date="2016" name="Mol. Biol. Evol.">
        <title>Comparative Genomics of Early-Diverging Mushroom-Forming Fungi Provides Insights into the Origins of Lignocellulose Decay Capabilities.</title>
        <authorList>
            <person name="Nagy L.G."/>
            <person name="Riley R."/>
            <person name="Tritt A."/>
            <person name="Adam C."/>
            <person name="Daum C."/>
            <person name="Floudas D."/>
            <person name="Sun H."/>
            <person name="Yadav J.S."/>
            <person name="Pangilinan J."/>
            <person name="Larsson K.H."/>
            <person name="Matsuura K."/>
            <person name="Barry K."/>
            <person name="Labutti K."/>
            <person name="Kuo R."/>
            <person name="Ohm R.A."/>
            <person name="Bhattacharya S.S."/>
            <person name="Shirouzu T."/>
            <person name="Yoshinaga Y."/>
            <person name="Martin F.M."/>
            <person name="Grigoriev I.V."/>
            <person name="Hibbett D.S."/>
        </authorList>
    </citation>
    <scope>NUCLEOTIDE SEQUENCE [LARGE SCALE GENOMIC DNA]</scope>
    <source>
        <strain evidence="2 3">CBS 109695</strain>
    </source>
</reference>
<feature type="compositionally biased region" description="Basic and acidic residues" evidence="1">
    <location>
        <begin position="1"/>
        <end position="11"/>
    </location>
</feature>
<keyword evidence="3" id="KW-1185">Reference proteome</keyword>
<dbReference type="Proteomes" id="UP000076532">
    <property type="component" value="Unassembled WGS sequence"/>
</dbReference>
<evidence type="ECO:0000313" key="2">
    <source>
        <dbReference type="EMBL" id="KZP09697.1"/>
    </source>
</evidence>
<name>A0A165YLR3_9AGAM</name>
<organism evidence="2 3">
    <name type="scientific">Athelia psychrophila</name>
    <dbReference type="NCBI Taxonomy" id="1759441"/>
    <lineage>
        <taxon>Eukaryota</taxon>
        <taxon>Fungi</taxon>
        <taxon>Dikarya</taxon>
        <taxon>Basidiomycota</taxon>
        <taxon>Agaricomycotina</taxon>
        <taxon>Agaricomycetes</taxon>
        <taxon>Agaricomycetidae</taxon>
        <taxon>Atheliales</taxon>
        <taxon>Atheliaceae</taxon>
        <taxon>Athelia</taxon>
    </lineage>
</organism>
<evidence type="ECO:0000313" key="3">
    <source>
        <dbReference type="Proteomes" id="UP000076532"/>
    </source>
</evidence>
<protein>
    <submittedName>
        <fullName evidence="2">Uncharacterized protein</fullName>
    </submittedName>
</protein>
<accession>A0A165YLR3</accession>
<evidence type="ECO:0000256" key="1">
    <source>
        <dbReference type="SAM" id="MobiDB-lite"/>
    </source>
</evidence>
<feature type="region of interest" description="Disordered" evidence="1">
    <location>
        <begin position="1"/>
        <end position="23"/>
    </location>
</feature>
<proteinExistence type="predicted"/>
<sequence>MGWGREKKRTEQLVTGDHHHHHHPVQVDVLPVERNTSRREWTRAGGRLCMCGGHWRMLLGRAANGLVSIGYETEHEKMGRGGKMSTVSSAHVVKLLNRELC</sequence>
<dbReference type="EMBL" id="KV417694">
    <property type="protein sequence ID" value="KZP09697.1"/>
    <property type="molecule type" value="Genomic_DNA"/>
</dbReference>
<gene>
    <name evidence="2" type="ORF">FIBSPDRAFT_231371</name>
</gene>